<proteinExistence type="predicted"/>
<reference evidence="2 3" key="1">
    <citation type="submission" date="2019-09" db="EMBL/GenBank/DDBJ databases">
        <title>Goodfellowia gen. nov., a new genus of the Pseudonocardineae related to Actinoalloteichus, containing Goodfellowia coeruleoviolacea gen. nov., comb. nov. gen. nov., comb. nov.</title>
        <authorList>
            <person name="Labeda D."/>
        </authorList>
    </citation>
    <scope>NUCLEOTIDE SEQUENCE [LARGE SCALE GENOMIC DNA]</scope>
    <source>
        <strain evidence="2 3">AN110305</strain>
    </source>
</reference>
<evidence type="ECO:0000313" key="3">
    <source>
        <dbReference type="Proteomes" id="UP000323454"/>
    </source>
</evidence>
<comment type="caution">
    <text evidence="2">The sequence shown here is derived from an EMBL/GenBank/DDBJ whole genome shotgun (WGS) entry which is preliminary data.</text>
</comment>
<keyword evidence="3" id="KW-1185">Reference proteome</keyword>
<sequence length="178" mass="20052">MNTTTDTRLGRIYDSYLARRANRVAKSQQQFPSWRSRHRRRVAVRWWAGSVLAGLVGSPFSFHNPITTLLLAGFTVFVLFWYSLLKILTRSVAERPRALLDEHELALRGRYVYVGFYVSTMSMAAIIFSLLPAIVSPGGWWGPQTTYGLALALLLLSIGLPTALLAWNLPDDDPEDLL</sequence>
<feature type="transmembrane region" description="Helical" evidence="1">
    <location>
        <begin position="68"/>
        <end position="89"/>
    </location>
</feature>
<feature type="transmembrane region" description="Helical" evidence="1">
    <location>
        <begin position="110"/>
        <end position="135"/>
    </location>
</feature>
<keyword evidence="1" id="KW-0472">Membrane</keyword>
<name>A0A5B2XGS6_9PSEU</name>
<gene>
    <name evidence="2" type="ORF">F0L68_11085</name>
</gene>
<accession>A0A5B2XGS6</accession>
<reference evidence="2 3" key="2">
    <citation type="submission" date="2019-09" db="EMBL/GenBank/DDBJ databases">
        <authorList>
            <person name="Jin C."/>
        </authorList>
    </citation>
    <scope>NUCLEOTIDE SEQUENCE [LARGE SCALE GENOMIC DNA]</scope>
    <source>
        <strain evidence="2 3">AN110305</strain>
    </source>
</reference>
<protein>
    <submittedName>
        <fullName evidence="2">Uncharacterized protein</fullName>
    </submittedName>
</protein>
<dbReference type="EMBL" id="VUOB01000019">
    <property type="protein sequence ID" value="KAA2262997.1"/>
    <property type="molecule type" value="Genomic_DNA"/>
</dbReference>
<organism evidence="2 3">
    <name type="scientific">Solihabitans fulvus</name>
    <dbReference type="NCBI Taxonomy" id="1892852"/>
    <lineage>
        <taxon>Bacteria</taxon>
        <taxon>Bacillati</taxon>
        <taxon>Actinomycetota</taxon>
        <taxon>Actinomycetes</taxon>
        <taxon>Pseudonocardiales</taxon>
        <taxon>Pseudonocardiaceae</taxon>
        <taxon>Solihabitans</taxon>
    </lineage>
</organism>
<keyword evidence="1" id="KW-0812">Transmembrane</keyword>
<keyword evidence="1" id="KW-1133">Transmembrane helix</keyword>
<dbReference type="AlphaFoldDB" id="A0A5B2XGS6"/>
<evidence type="ECO:0000256" key="1">
    <source>
        <dbReference type="SAM" id="Phobius"/>
    </source>
</evidence>
<evidence type="ECO:0000313" key="2">
    <source>
        <dbReference type="EMBL" id="KAA2262997.1"/>
    </source>
</evidence>
<dbReference type="Proteomes" id="UP000323454">
    <property type="component" value="Unassembled WGS sequence"/>
</dbReference>
<dbReference type="OrthoDB" id="8896802at2"/>
<feature type="transmembrane region" description="Helical" evidence="1">
    <location>
        <begin position="147"/>
        <end position="169"/>
    </location>
</feature>
<feature type="transmembrane region" description="Helical" evidence="1">
    <location>
        <begin position="42"/>
        <end position="62"/>
    </location>
</feature>
<dbReference type="RefSeq" id="WP_149849419.1">
    <property type="nucleotide sequence ID" value="NZ_VUOB01000019.1"/>
</dbReference>